<name>A0A1G8CI02_9FLAO</name>
<evidence type="ECO:0000256" key="2">
    <source>
        <dbReference type="SAM" id="SignalP"/>
    </source>
</evidence>
<sequence>MKKIKMTLAMTAMVAGIAFVGCKDNKKVEETPTTEQTEQTEQEAMEAEHTSQNSLDWAGTYAGVTPCADCPGIETTIVLNDDNTFKATYVYQEKKEGTFEETGSFSWDDKGSVITLKDAKGEVLSVFKVQEGSLKQLSQDGTEVEGELAAHYVLTKK</sequence>
<evidence type="ECO:0000313" key="4">
    <source>
        <dbReference type="Proteomes" id="UP000243588"/>
    </source>
</evidence>
<dbReference type="AlphaFoldDB" id="A0A1G8CI02"/>
<evidence type="ECO:0000313" key="3">
    <source>
        <dbReference type="EMBL" id="SDH45056.1"/>
    </source>
</evidence>
<dbReference type="STRING" id="702745.SAMN05421818_10460"/>
<dbReference type="RefSeq" id="WP_090406111.1">
    <property type="nucleotide sequence ID" value="NZ_FNDQ01000004.1"/>
</dbReference>
<dbReference type="Gene3D" id="2.40.128.640">
    <property type="match status" value="1"/>
</dbReference>
<protein>
    <submittedName>
        <fullName evidence="3">NlpE N-terminal domain-containing protein</fullName>
    </submittedName>
</protein>
<dbReference type="Proteomes" id="UP000243588">
    <property type="component" value="Unassembled WGS sequence"/>
</dbReference>
<reference evidence="4" key="1">
    <citation type="submission" date="2016-10" db="EMBL/GenBank/DDBJ databases">
        <authorList>
            <person name="Varghese N."/>
            <person name="Submissions S."/>
        </authorList>
    </citation>
    <scope>NUCLEOTIDE SEQUENCE [LARGE SCALE GENOMIC DNA]</scope>
    <source>
        <strain evidence="4">DSM 23313</strain>
    </source>
</reference>
<dbReference type="Pfam" id="PF04170">
    <property type="entry name" value="NlpE"/>
    <property type="match status" value="1"/>
</dbReference>
<accession>A0A1G8CI02</accession>
<feature type="signal peptide" evidence="2">
    <location>
        <begin position="1"/>
        <end position="20"/>
    </location>
</feature>
<dbReference type="PROSITE" id="PS51257">
    <property type="entry name" value="PROKAR_LIPOPROTEIN"/>
    <property type="match status" value="1"/>
</dbReference>
<feature type="region of interest" description="Disordered" evidence="1">
    <location>
        <begin position="28"/>
        <end position="47"/>
    </location>
</feature>
<dbReference type="InterPro" id="IPR007298">
    <property type="entry name" value="Cu-R_lipoprotein_NlpE"/>
</dbReference>
<feature type="chain" id="PRO_5017279810" evidence="2">
    <location>
        <begin position="21"/>
        <end position="157"/>
    </location>
</feature>
<evidence type="ECO:0000256" key="1">
    <source>
        <dbReference type="SAM" id="MobiDB-lite"/>
    </source>
</evidence>
<dbReference type="EMBL" id="FNDQ01000004">
    <property type="protein sequence ID" value="SDH45056.1"/>
    <property type="molecule type" value="Genomic_DNA"/>
</dbReference>
<organism evidence="3 4">
    <name type="scientific">Myroides phaeus</name>
    <dbReference type="NCBI Taxonomy" id="702745"/>
    <lineage>
        <taxon>Bacteria</taxon>
        <taxon>Pseudomonadati</taxon>
        <taxon>Bacteroidota</taxon>
        <taxon>Flavobacteriia</taxon>
        <taxon>Flavobacteriales</taxon>
        <taxon>Flavobacteriaceae</taxon>
        <taxon>Myroides</taxon>
    </lineage>
</organism>
<keyword evidence="2" id="KW-0732">Signal</keyword>
<gene>
    <name evidence="3" type="ORF">SAMN05421818_10460</name>
</gene>
<keyword evidence="4" id="KW-1185">Reference proteome</keyword>
<proteinExistence type="predicted"/>